<feature type="transmembrane region" description="Helical" evidence="8">
    <location>
        <begin position="73"/>
        <end position="97"/>
    </location>
</feature>
<keyword evidence="3" id="KW-1003">Cell membrane</keyword>
<dbReference type="EMBL" id="QIBW01000001">
    <property type="protein sequence ID" value="ROT92225.1"/>
    <property type="molecule type" value="Genomic_DNA"/>
</dbReference>
<evidence type="ECO:0000256" key="5">
    <source>
        <dbReference type="ARBA" id="ARBA00022989"/>
    </source>
</evidence>
<proteinExistence type="inferred from homology"/>
<feature type="compositionally biased region" description="Basic and acidic residues" evidence="7">
    <location>
        <begin position="489"/>
        <end position="500"/>
    </location>
</feature>
<feature type="transmembrane region" description="Helical" evidence="8">
    <location>
        <begin position="305"/>
        <end position="325"/>
    </location>
</feature>
<evidence type="ECO:0000313" key="10">
    <source>
        <dbReference type="Proteomes" id="UP000285258"/>
    </source>
</evidence>
<feature type="transmembrane region" description="Helical" evidence="8">
    <location>
        <begin position="35"/>
        <end position="53"/>
    </location>
</feature>
<comment type="caution">
    <text evidence="9">The sequence shown here is derived from an EMBL/GenBank/DDBJ whole genome shotgun (WGS) entry which is preliminary data.</text>
</comment>
<keyword evidence="4 8" id="KW-0812">Transmembrane</keyword>
<dbReference type="InterPro" id="IPR052049">
    <property type="entry name" value="Electron_transfer_protein"/>
</dbReference>
<accession>A0A423UP95</accession>
<feature type="transmembrane region" description="Helical" evidence="8">
    <location>
        <begin position="264"/>
        <end position="285"/>
    </location>
</feature>
<evidence type="ECO:0000256" key="2">
    <source>
        <dbReference type="ARBA" id="ARBA00008929"/>
    </source>
</evidence>
<evidence type="ECO:0000313" key="9">
    <source>
        <dbReference type="EMBL" id="ROT92225.1"/>
    </source>
</evidence>
<feature type="transmembrane region" description="Helical" evidence="8">
    <location>
        <begin position="223"/>
        <end position="244"/>
    </location>
</feature>
<gene>
    <name evidence="9" type="ORF">DMP12_01695</name>
</gene>
<feature type="transmembrane region" description="Helical" evidence="8">
    <location>
        <begin position="389"/>
        <end position="414"/>
    </location>
</feature>
<organism evidence="9 10">
    <name type="scientific">Gordonibacter urolithinfaciens</name>
    <dbReference type="NCBI Taxonomy" id="1335613"/>
    <lineage>
        <taxon>Bacteria</taxon>
        <taxon>Bacillati</taxon>
        <taxon>Actinomycetota</taxon>
        <taxon>Coriobacteriia</taxon>
        <taxon>Eggerthellales</taxon>
        <taxon>Eggerthellaceae</taxon>
        <taxon>Gordonibacter</taxon>
    </lineage>
</organism>
<feature type="transmembrane region" description="Helical" evidence="8">
    <location>
        <begin position="345"/>
        <end position="368"/>
    </location>
</feature>
<keyword evidence="6 8" id="KW-0472">Membrane</keyword>
<comment type="subcellular location">
    <subcellularLocation>
        <location evidence="1">Cell membrane</location>
        <topology evidence="1">Multi-pass membrane protein</topology>
    </subcellularLocation>
</comment>
<evidence type="ECO:0000256" key="8">
    <source>
        <dbReference type="SAM" id="Phobius"/>
    </source>
</evidence>
<dbReference type="PANTHER" id="PTHR34856">
    <property type="entry name" value="PROTEIN NRFD"/>
    <property type="match status" value="1"/>
</dbReference>
<reference evidence="10" key="1">
    <citation type="submission" date="2018-05" db="EMBL/GenBank/DDBJ databases">
        <title>Genome Sequencing of selected type strains of the family Eggerthellaceae.</title>
        <authorList>
            <person name="Danylec N."/>
            <person name="Stoll D.A."/>
            <person name="Doetsch A."/>
            <person name="Huch M."/>
        </authorList>
    </citation>
    <scope>NUCLEOTIDE SEQUENCE [LARGE SCALE GENOMIC DNA]</scope>
    <source>
        <strain evidence="10">DSM 27213</strain>
    </source>
</reference>
<evidence type="ECO:0000256" key="3">
    <source>
        <dbReference type="ARBA" id="ARBA00022475"/>
    </source>
</evidence>
<keyword evidence="5 8" id="KW-1133">Transmembrane helix</keyword>
<feature type="transmembrane region" description="Helical" evidence="8">
    <location>
        <begin position="434"/>
        <end position="455"/>
    </location>
</feature>
<dbReference type="PANTHER" id="PTHR34856:SF2">
    <property type="entry name" value="PROTEIN NRFD"/>
    <property type="match status" value="1"/>
</dbReference>
<feature type="transmembrane region" description="Helical" evidence="8">
    <location>
        <begin position="109"/>
        <end position="132"/>
    </location>
</feature>
<feature type="transmembrane region" description="Helical" evidence="8">
    <location>
        <begin position="152"/>
        <end position="171"/>
    </location>
</feature>
<dbReference type="GO" id="GO:0005886">
    <property type="term" value="C:plasma membrane"/>
    <property type="evidence" value="ECO:0007669"/>
    <property type="project" value="UniProtKB-SubCell"/>
</dbReference>
<name>A0A423UP95_9ACTN</name>
<dbReference type="InterPro" id="IPR005614">
    <property type="entry name" value="NrfD-like"/>
</dbReference>
<dbReference type="Proteomes" id="UP000285258">
    <property type="component" value="Unassembled WGS sequence"/>
</dbReference>
<dbReference type="Gene3D" id="1.20.1630.10">
    <property type="entry name" value="Formate dehydrogenase/DMSO reductase domain"/>
    <property type="match status" value="1"/>
</dbReference>
<protein>
    <submittedName>
        <fullName evidence="9">Polysulfide reductase</fullName>
    </submittedName>
</protein>
<evidence type="ECO:0000256" key="4">
    <source>
        <dbReference type="ARBA" id="ARBA00022692"/>
    </source>
</evidence>
<comment type="similarity">
    <text evidence="2">Belongs to the NrfD family.</text>
</comment>
<dbReference type="Pfam" id="PF03916">
    <property type="entry name" value="NrfD"/>
    <property type="match status" value="1"/>
</dbReference>
<feature type="region of interest" description="Disordered" evidence="7">
    <location>
        <begin position="479"/>
        <end position="500"/>
    </location>
</feature>
<evidence type="ECO:0000256" key="7">
    <source>
        <dbReference type="SAM" id="MobiDB-lite"/>
    </source>
</evidence>
<dbReference type="AlphaFoldDB" id="A0A423UP95"/>
<sequence length="500" mass="51228">MTSSAERKARKARGSREPRLQAYALPAAFSRRATVGWAVIVGVLLAAGAYFMFDRLANGLGMAGATNAVPWGLWVVVYIWFSGLAGGLYLLSALVYLLRLPRFAPIARLSLGLSMVSLVVSMIFIGIDLGAIRHSLGTLLFFHWSSPLAWEIKAYVFFMVIAIVQFALVLLNDKRTAEAAAGGDGVADAPGAGALGAELSGVKASAAGATSPDVLRRRGNVNLAIRVLAGVGVATSFVGPPGGTGMFFAAVKTRGLWEGGITSVLFYVMAIVTAAAFLVVAYRLLARLRGAQPDGGVLVGLNRVLAASLFALAFCIFFQVAPALLSGDPAVAAPVQAMVAGPLAPLFWLGEIGLGLVAPAVLLAVGAARSRGARDGGAVGADRGSAGGAWAVAAALAALAGVLALRYVLVVAGFSVPLLAGMPTPVYVPSLGEVMVALFVLGLAVGCYGLAVRLLPLERMGASEGEVWLESAYTKAVPDADASSCGEGSRAKEVRDGSAA</sequence>
<evidence type="ECO:0000256" key="1">
    <source>
        <dbReference type="ARBA" id="ARBA00004651"/>
    </source>
</evidence>
<dbReference type="RefSeq" id="WP_096227354.1">
    <property type="nucleotide sequence ID" value="NZ_QIBW01000001.1"/>
</dbReference>
<evidence type="ECO:0000256" key="6">
    <source>
        <dbReference type="ARBA" id="ARBA00023136"/>
    </source>
</evidence>